<accession>A0AAD6SN00</accession>
<protein>
    <submittedName>
        <fullName evidence="1">Uncharacterized protein</fullName>
    </submittedName>
</protein>
<comment type="caution">
    <text evidence="1">The sequence shown here is derived from an EMBL/GenBank/DDBJ whole genome shotgun (WGS) entry which is preliminary data.</text>
</comment>
<name>A0AAD6SN00_9AGAR</name>
<reference evidence="1" key="1">
    <citation type="submission" date="2023-03" db="EMBL/GenBank/DDBJ databases">
        <title>Massive genome expansion in bonnet fungi (Mycena s.s.) driven by repeated elements and novel gene families across ecological guilds.</title>
        <authorList>
            <consortium name="Lawrence Berkeley National Laboratory"/>
            <person name="Harder C.B."/>
            <person name="Miyauchi S."/>
            <person name="Viragh M."/>
            <person name="Kuo A."/>
            <person name="Thoen E."/>
            <person name="Andreopoulos B."/>
            <person name="Lu D."/>
            <person name="Skrede I."/>
            <person name="Drula E."/>
            <person name="Henrissat B."/>
            <person name="Morin E."/>
            <person name="Kohler A."/>
            <person name="Barry K."/>
            <person name="LaButti K."/>
            <person name="Morin E."/>
            <person name="Salamov A."/>
            <person name="Lipzen A."/>
            <person name="Mereny Z."/>
            <person name="Hegedus B."/>
            <person name="Baldrian P."/>
            <person name="Stursova M."/>
            <person name="Weitz H."/>
            <person name="Taylor A."/>
            <person name="Grigoriev I.V."/>
            <person name="Nagy L.G."/>
            <person name="Martin F."/>
            <person name="Kauserud H."/>
        </authorList>
    </citation>
    <scope>NUCLEOTIDE SEQUENCE</scope>
    <source>
        <strain evidence="1">CBHHK200</strain>
    </source>
</reference>
<organism evidence="1 2">
    <name type="scientific">Mycena alexandri</name>
    <dbReference type="NCBI Taxonomy" id="1745969"/>
    <lineage>
        <taxon>Eukaryota</taxon>
        <taxon>Fungi</taxon>
        <taxon>Dikarya</taxon>
        <taxon>Basidiomycota</taxon>
        <taxon>Agaricomycotina</taxon>
        <taxon>Agaricomycetes</taxon>
        <taxon>Agaricomycetidae</taxon>
        <taxon>Agaricales</taxon>
        <taxon>Marasmiineae</taxon>
        <taxon>Mycenaceae</taxon>
        <taxon>Mycena</taxon>
    </lineage>
</organism>
<gene>
    <name evidence="1" type="ORF">C8F04DRAFT_1263358</name>
</gene>
<dbReference type="EMBL" id="JARJCM010000086">
    <property type="protein sequence ID" value="KAJ7030874.1"/>
    <property type="molecule type" value="Genomic_DNA"/>
</dbReference>
<evidence type="ECO:0000313" key="2">
    <source>
        <dbReference type="Proteomes" id="UP001218188"/>
    </source>
</evidence>
<proteinExistence type="predicted"/>
<dbReference type="AlphaFoldDB" id="A0AAD6SN00"/>
<evidence type="ECO:0000313" key="1">
    <source>
        <dbReference type="EMBL" id="KAJ7030874.1"/>
    </source>
</evidence>
<sequence length="105" mass="11396">MSLGKTSSPLVCIALYNSTEAKLKSPEADLDIGERYADINYALSKMIVFYDAIDLFCNNTLIFSPTMAFKQSDDESDDDEIPALEGIADNALGVGLAGRKVRAKL</sequence>
<dbReference type="Proteomes" id="UP001218188">
    <property type="component" value="Unassembled WGS sequence"/>
</dbReference>
<keyword evidence="2" id="KW-1185">Reference proteome</keyword>